<feature type="region of interest" description="Disordered" evidence="7">
    <location>
        <begin position="163"/>
        <end position="182"/>
    </location>
</feature>
<proteinExistence type="inferred from homology"/>
<feature type="compositionally biased region" description="Basic and acidic residues" evidence="7">
    <location>
        <begin position="163"/>
        <end position="179"/>
    </location>
</feature>
<organism evidence="8 9">
    <name type="scientific">Juglans regia</name>
    <name type="common">English walnut</name>
    <dbReference type="NCBI Taxonomy" id="51240"/>
    <lineage>
        <taxon>Eukaryota</taxon>
        <taxon>Viridiplantae</taxon>
        <taxon>Streptophyta</taxon>
        <taxon>Embryophyta</taxon>
        <taxon>Tracheophyta</taxon>
        <taxon>Spermatophyta</taxon>
        <taxon>Magnoliopsida</taxon>
        <taxon>eudicotyledons</taxon>
        <taxon>Gunneridae</taxon>
        <taxon>Pentapetalae</taxon>
        <taxon>rosids</taxon>
        <taxon>fabids</taxon>
        <taxon>Fagales</taxon>
        <taxon>Juglandaceae</taxon>
        <taxon>Juglans</taxon>
    </lineage>
</organism>
<dbReference type="OrthoDB" id="5590282at2759"/>
<dbReference type="GO" id="GO:0005737">
    <property type="term" value="C:cytoplasm"/>
    <property type="evidence" value="ECO:0000318"/>
    <property type="project" value="GO_Central"/>
</dbReference>
<dbReference type="RefSeq" id="XP_018859607.1">
    <property type="nucleotide sequence ID" value="XM_019004062.2"/>
</dbReference>
<dbReference type="Gene3D" id="1.10.472.10">
    <property type="entry name" value="Cyclin-like"/>
    <property type="match status" value="2"/>
</dbReference>
<evidence type="ECO:0000256" key="6">
    <source>
        <dbReference type="RuleBase" id="RU000383"/>
    </source>
</evidence>
<dbReference type="GO" id="GO:0051301">
    <property type="term" value="P:cell division"/>
    <property type="evidence" value="ECO:0007669"/>
    <property type="project" value="UniProtKB-KW"/>
</dbReference>
<dbReference type="Gramene" id="Jr16_07000_p1">
    <property type="protein sequence ID" value="cds.Jr16_07000_p1"/>
    <property type="gene ID" value="Jr16_07000"/>
</dbReference>
<evidence type="ECO:0000256" key="1">
    <source>
        <dbReference type="ARBA" id="ARBA00011177"/>
    </source>
</evidence>
<dbReference type="GeneID" id="109021444"/>
<accession>A0A2I4HU00</accession>
<keyword evidence="3 6" id="KW-0195">Cyclin</keyword>
<dbReference type="GO" id="GO:0000082">
    <property type="term" value="P:G1/S transition of mitotic cell cycle"/>
    <property type="evidence" value="ECO:0000318"/>
    <property type="project" value="GO_Central"/>
</dbReference>
<dbReference type="GO" id="GO:0005634">
    <property type="term" value="C:nucleus"/>
    <property type="evidence" value="ECO:0000318"/>
    <property type="project" value="GO_Central"/>
</dbReference>
<dbReference type="GO" id="GO:0000307">
    <property type="term" value="C:cyclin-dependent protein kinase holoenzyme complex"/>
    <property type="evidence" value="ECO:0000318"/>
    <property type="project" value="GO_Central"/>
</dbReference>
<sequence>MRFTLNRAKRRLEAEPVPYIIKKKLRSELPRRRRSQFSPILYSSLDLLAIPLKNSGFSFSLDSTSCSYFGSEVSCDSSRVSVGLESNARLKSRKEQLGDIRGSKVLVRASEVVRDARIRRVTRSCYRRKENEGKGGEVDVPELSCVESSSGADAAIFRETSSKLKSESGKGSENVKEIEGNDGSEVVSKSEISCVRQLSDVYTIFSARNMNIPSKFKQIVPVSSGVESCSVANLGEEATEQTENRALEFDLSEISGNLFDANFMIPNSESTVDQKQKNLQFDSDLACTEQFSYEDMSEYSSSHGTAFSDLQSEFFLENSEQEFSDYTSSSFDSGSQFSERSEADSTSSHTFSLLLQYREEFSRSTTSLDRGSVTPLENEHHDQATYMRFEDEADEESYKALRERERRTVSLHNYAEEYCSRTEYGDLVLQQRSQMVHWIVEQSTEKRLQQETMFLGVGLLDRFLSKGFFRDERNLQIVGIACLTLATRIEENQPHNSVREDNFCIGSNVYSRCEVVAMEWLVQELLNFQCFLPTIYNFLWFYLKVSKADAEVENRAKFLAVLVVLAGEQLCYWPSTVAAVLVILASLESSQEAFHQKVIKTHIRTEDQDLNECIESLEWLLSYI</sequence>
<dbReference type="InterPro" id="IPR036915">
    <property type="entry name" value="Cyclin-like_sf"/>
</dbReference>
<dbReference type="InterPro" id="IPR013763">
    <property type="entry name" value="Cyclin-like_dom"/>
</dbReference>
<dbReference type="PROSITE" id="PS00292">
    <property type="entry name" value="CYCLINS"/>
    <property type="match status" value="1"/>
</dbReference>
<dbReference type="FunCoup" id="A0A2I4HU00">
    <property type="interactions" value="970"/>
</dbReference>
<dbReference type="InterPro" id="IPR048258">
    <property type="entry name" value="Cyclins_cyclin-box"/>
</dbReference>
<comment type="subunit">
    <text evidence="1">Interacts with the CDC2 protein kinase to form a serine/threonine kinase holoenzyme complex also known as maturation promoting factor (MPF). The cyclin subunit imparts substrate specificity to the complex.</text>
</comment>
<evidence type="ECO:0000256" key="4">
    <source>
        <dbReference type="ARBA" id="ARBA00023306"/>
    </source>
</evidence>
<dbReference type="Proteomes" id="UP000235220">
    <property type="component" value="Chromosome 16"/>
</dbReference>
<protein>
    <recommendedName>
        <fullName evidence="5">B-like cyclin</fullName>
    </recommendedName>
</protein>
<name>A0A2I4HU00_JUGRE</name>
<dbReference type="STRING" id="51240.A0A2I4HU00"/>
<dbReference type="AlphaFoldDB" id="A0A2I4HU00"/>
<comment type="similarity">
    <text evidence="6">Belongs to the cyclin family.</text>
</comment>
<evidence type="ECO:0000313" key="8">
    <source>
        <dbReference type="Proteomes" id="UP000235220"/>
    </source>
</evidence>
<dbReference type="PANTHER" id="PTHR10177">
    <property type="entry name" value="CYCLINS"/>
    <property type="match status" value="1"/>
</dbReference>
<keyword evidence="2" id="KW-0132">Cell division</keyword>
<dbReference type="InterPro" id="IPR039361">
    <property type="entry name" value="Cyclin"/>
</dbReference>
<keyword evidence="8" id="KW-1185">Reference proteome</keyword>
<evidence type="ECO:0000256" key="7">
    <source>
        <dbReference type="SAM" id="MobiDB-lite"/>
    </source>
</evidence>
<dbReference type="SUPFAM" id="SSF47954">
    <property type="entry name" value="Cyclin-like"/>
    <property type="match status" value="2"/>
</dbReference>
<dbReference type="GO" id="GO:0016538">
    <property type="term" value="F:cyclin-dependent protein serine/threonine kinase regulator activity"/>
    <property type="evidence" value="ECO:0000318"/>
    <property type="project" value="GO_Central"/>
</dbReference>
<dbReference type="Pfam" id="PF02984">
    <property type="entry name" value="Cyclin_C"/>
    <property type="match status" value="1"/>
</dbReference>
<reference evidence="9" key="1">
    <citation type="submission" date="2025-08" db="UniProtKB">
        <authorList>
            <consortium name="RefSeq"/>
        </authorList>
    </citation>
    <scope>IDENTIFICATION</scope>
    <source>
        <tissue evidence="9">Leaves</tissue>
    </source>
</reference>
<keyword evidence="4" id="KW-0131">Cell cycle</keyword>
<dbReference type="Pfam" id="PF00134">
    <property type="entry name" value="Cyclin_N"/>
    <property type="match status" value="1"/>
</dbReference>
<dbReference type="InterPro" id="IPR006671">
    <property type="entry name" value="Cyclin_N"/>
</dbReference>
<gene>
    <name evidence="9" type="primary">LOC109021444</name>
</gene>
<evidence type="ECO:0000256" key="2">
    <source>
        <dbReference type="ARBA" id="ARBA00022618"/>
    </source>
</evidence>
<evidence type="ECO:0000313" key="9">
    <source>
        <dbReference type="RefSeq" id="XP_018859607.1"/>
    </source>
</evidence>
<evidence type="ECO:0000256" key="3">
    <source>
        <dbReference type="ARBA" id="ARBA00023127"/>
    </source>
</evidence>
<evidence type="ECO:0000256" key="5">
    <source>
        <dbReference type="ARBA" id="ARBA00032263"/>
    </source>
</evidence>
<dbReference type="KEGG" id="jre:109021444"/>
<dbReference type="InterPro" id="IPR004367">
    <property type="entry name" value="Cyclin_C-dom"/>
</dbReference>
<dbReference type="SMART" id="SM00385">
    <property type="entry name" value="CYCLIN"/>
    <property type="match status" value="1"/>
</dbReference>